<feature type="compositionally biased region" description="Acidic residues" evidence="3">
    <location>
        <begin position="572"/>
        <end position="582"/>
    </location>
</feature>
<sequence length="989" mass="111086">MPVLSPRRSSSSTLNGSYRNTFSTSNLDRPYYGSNGYSPRINSYSERYTTRSYIDGDGRRIFARQGSITEDGVTTRFKEELCEPNSLRDSLSWGDSVRESSVYDGLPSRYDRESSLTRSISRDTTTTSSSRAPLTPINVAESVAELHKKYSPANYVPACRRKSEIISRSKSINDIGKPPLLVEQSIENKKVINNGVNYNNGLSVYNNTNNSSDKTYDNDYPEEDDNGNRASVAEICKKFDQRIVPSNGEDEKRPYENGYKKFEPVETKLRRIEPVETRLKKTEPVETRLKKTEPVEARLKKVEPLETRLKKAEPVEGRFKKTEPLENGFKKFEATENGLKKGEPIENGLGKSELKLEKPEPDEGDTVSSVVKISENRFKKLDNEENKTKIKKPEQKTTRESIKKTDPDAPKTKTLKLKSEKSSTPKSENGLMVNGTGIATTKPPIKKAAASSKKKLNQENTDASVKIDSTRCMPENGSKSKLGEVSDVVNDDGVELRGGKSILDVTPDLETQTTAVATASSSTKVSVDKAENEGEDEDEVEGDGKNRRTSNFASYIPSEEFVRGDVGKDSSVNEDEDDTSNDMDERHILSDNSRYILHNENTSSLERHHRAGAGGREHLDSYGRQSAAPLPHLGGVGSVVSTRNTGLNGLKNIGNTCFMNSVLQCLSNTRPLLEYVKNDSYLKDINTTISGMKGALIKAFAQVIKELWSEDSSDRVVNTVSLKSQIQRFAPRFMGYAQQDAQEFLRYLLEGLHEDVNCVTVKPKPIHTEIDEKLSDSEKSAESWRRYLRMDNSKIVDIFVGQLKSTLRCTHCGHCSVTFDPFWDLSLPIPQRAGPLRLQQCLECFTREETLDGDEKPTCSKCKERRKCTKSFSIQKFPKILVIHLKRFSPTERYRGKLSLTIDFPIEGLDMQNYAADGSNGDCRYNLYAISNHSGTTYSGHYTAYCRHPYTQSWHEYNDSRVSPISSKSLVSGEAYVLFYELENQKSHL</sequence>
<name>A0A1W4WDY1_AGRPL</name>
<comment type="catalytic activity">
    <reaction evidence="1 2">
        <text>Thiol-dependent hydrolysis of ester, thioester, amide, peptide and isopeptide bonds formed by the C-terminal Gly of ubiquitin (a 76-residue protein attached to proteins as an intracellular targeting signal).</text>
        <dbReference type="EC" id="3.4.19.12"/>
    </reaction>
</comment>
<reference evidence="6" key="1">
    <citation type="submission" date="2025-08" db="UniProtKB">
        <authorList>
            <consortium name="RefSeq"/>
        </authorList>
    </citation>
    <scope>IDENTIFICATION</scope>
    <source>
        <tissue evidence="6">Entire body</tissue>
    </source>
</reference>
<feature type="region of interest" description="Disordered" evidence="3">
    <location>
        <begin position="612"/>
        <end position="634"/>
    </location>
</feature>
<feature type="domain" description="USP" evidence="4">
    <location>
        <begin position="648"/>
        <end position="983"/>
    </location>
</feature>
<dbReference type="InterPro" id="IPR018200">
    <property type="entry name" value="USP_CS"/>
</dbReference>
<dbReference type="PROSITE" id="PS00972">
    <property type="entry name" value="USP_1"/>
    <property type="match status" value="1"/>
</dbReference>
<feature type="compositionally biased region" description="Low complexity" evidence="3">
    <location>
        <begin position="116"/>
        <end position="131"/>
    </location>
</feature>
<feature type="compositionally biased region" description="Basic and acidic residues" evidence="3">
    <location>
        <begin position="352"/>
        <end position="361"/>
    </location>
</feature>
<proteinExistence type="inferred from homology"/>
<dbReference type="Pfam" id="PF00443">
    <property type="entry name" value="UCH"/>
    <property type="match status" value="1"/>
</dbReference>
<evidence type="ECO:0000313" key="6">
    <source>
        <dbReference type="RefSeq" id="XP_018318657.1"/>
    </source>
</evidence>
<keyword evidence="2" id="KW-0788">Thiol protease</keyword>
<keyword evidence="2" id="KW-0833">Ubl conjugation pathway</keyword>
<gene>
    <name evidence="6" type="primary">LOC108732386</name>
</gene>
<dbReference type="GeneID" id="108732386"/>
<dbReference type="EC" id="3.4.19.12" evidence="2"/>
<dbReference type="Gene3D" id="3.90.70.10">
    <property type="entry name" value="Cysteine proteinases"/>
    <property type="match status" value="1"/>
</dbReference>
<dbReference type="GO" id="GO:0004843">
    <property type="term" value="F:cysteine-type deubiquitinase activity"/>
    <property type="evidence" value="ECO:0007669"/>
    <property type="project" value="UniProtKB-UniRule"/>
</dbReference>
<dbReference type="FunFam" id="3.90.70.10:FF:000083">
    <property type="entry name" value="Uncharacterized protein, isoform B"/>
    <property type="match status" value="1"/>
</dbReference>
<comment type="similarity">
    <text evidence="2">Belongs to the peptidase C19 family.</text>
</comment>
<dbReference type="GO" id="GO:0006508">
    <property type="term" value="P:proteolysis"/>
    <property type="evidence" value="ECO:0007669"/>
    <property type="project" value="UniProtKB-KW"/>
</dbReference>
<evidence type="ECO:0000256" key="1">
    <source>
        <dbReference type="ARBA" id="ARBA00000707"/>
    </source>
</evidence>
<organism evidence="5 6">
    <name type="scientific">Agrilus planipennis</name>
    <name type="common">Emerald ash borer</name>
    <name type="synonym">Agrilus marcopoli</name>
    <dbReference type="NCBI Taxonomy" id="224129"/>
    <lineage>
        <taxon>Eukaryota</taxon>
        <taxon>Metazoa</taxon>
        <taxon>Ecdysozoa</taxon>
        <taxon>Arthropoda</taxon>
        <taxon>Hexapoda</taxon>
        <taxon>Insecta</taxon>
        <taxon>Pterygota</taxon>
        <taxon>Neoptera</taxon>
        <taxon>Endopterygota</taxon>
        <taxon>Coleoptera</taxon>
        <taxon>Polyphaga</taxon>
        <taxon>Elateriformia</taxon>
        <taxon>Buprestoidea</taxon>
        <taxon>Buprestidae</taxon>
        <taxon>Agrilinae</taxon>
        <taxon>Agrilus</taxon>
    </lineage>
</organism>
<feature type="region of interest" description="Disordered" evidence="3">
    <location>
        <begin position="516"/>
        <end position="584"/>
    </location>
</feature>
<feature type="region of interest" description="Disordered" evidence="3">
    <location>
        <begin position="1"/>
        <end position="21"/>
    </location>
</feature>
<evidence type="ECO:0000259" key="4">
    <source>
        <dbReference type="PROSITE" id="PS50235"/>
    </source>
</evidence>
<dbReference type="PANTHER" id="PTHR21646">
    <property type="entry name" value="UBIQUITIN CARBOXYL-TERMINAL HYDROLASE"/>
    <property type="match status" value="1"/>
</dbReference>
<dbReference type="PROSITE" id="PS00973">
    <property type="entry name" value="USP_2"/>
    <property type="match status" value="1"/>
</dbReference>
<dbReference type="KEGG" id="apln:108732386"/>
<feature type="compositionally biased region" description="Low complexity" evidence="3">
    <location>
        <begin position="516"/>
        <end position="525"/>
    </location>
</feature>
<dbReference type="STRING" id="224129.A0A1W4WDY1"/>
<feature type="compositionally biased region" description="Basic and acidic residues" evidence="3">
    <location>
        <begin position="328"/>
        <end position="344"/>
    </location>
</feature>
<feature type="region of interest" description="Disordered" evidence="3">
    <location>
        <begin position="112"/>
        <end position="132"/>
    </location>
</feature>
<feature type="region of interest" description="Disordered" evidence="3">
    <location>
        <begin position="328"/>
        <end position="484"/>
    </location>
</feature>
<dbReference type="RefSeq" id="XP_018318657.1">
    <property type="nucleotide sequence ID" value="XM_018463155.1"/>
</dbReference>
<dbReference type="InterPro" id="IPR028889">
    <property type="entry name" value="USP"/>
</dbReference>
<dbReference type="AlphaFoldDB" id="A0A1W4WDY1"/>
<feature type="compositionally biased region" description="Polar residues" evidence="3">
    <location>
        <begin position="7"/>
        <end position="21"/>
    </location>
</feature>
<dbReference type="PROSITE" id="PS50235">
    <property type="entry name" value="USP_3"/>
    <property type="match status" value="1"/>
</dbReference>
<feature type="compositionally biased region" description="Basic and acidic residues" evidence="3">
    <location>
        <begin position="374"/>
        <end position="423"/>
    </location>
</feature>
<dbReference type="InterPro" id="IPR001394">
    <property type="entry name" value="Peptidase_C19_UCH"/>
</dbReference>
<evidence type="ECO:0000256" key="3">
    <source>
        <dbReference type="SAM" id="MobiDB-lite"/>
    </source>
</evidence>
<dbReference type="GO" id="GO:0016579">
    <property type="term" value="P:protein deubiquitination"/>
    <property type="evidence" value="ECO:0007669"/>
    <property type="project" value="InterPro"/>
</dbReference>
<protein>
    <recommendedName>
        <fullName evidence="2">Ubiquitin carboxyl-terminal hydrolase</fullName>
        <ecNumber evidence="2">3.4.19.12</ecNumber>
    </recommendedName>
</protein>
<dbReference type="PANTHER" id="PTHR21646:SF23">
    <property type="entry name" value="UBIQUITIN CARBOXYL-TERMINAL HYDROLASE USP2"/>
    <property type="match status" value="1"/>
</dbReference>
<keyword evidence="2" id="KW-0645">Protease</keyword>
<dbReference type="InterPro" id="IPR038765">
    <property type="entry name" value="Papain-like_cys_pep_sf"/>
</dbReference>
<keyword evidence="5" id="KW-1185">Reference proteome</keyword>
<feature type="compositionally biased region" description="Low complexity" evidence="3">
    <location>
        <begin position="438"/>
        <end position="451"/>
    </location>
</feature>
<evidence type="ECO:0000313" key="5">
    <source>
        <dbReference type="Proteomes" id="UP000192223"/>
    </source>
</evidence>
<dbReference type="SUPFAM" id="SSF54001">
    <property type="entry name" value="Cysteine proteinases"/>
    <property type="match status" value="1"/>
</dbReference>
<dbReference type="InterPro" id="IPR050185">
    <property type="entry name" value="Ub_carboxyl-term_hydrolase"/>
</dbReference>
<dbReference type="Proteomes" id="UP000192223">
    <property type="component" value="Unplaced"/>
</dbReference>
<accession>A0A1W4WDY1</accession>
<evidence type="ECO:0000256" key="2">
    <source>
        <dbReference type="RuleBase" id="RU366025"/>
    </source>
</evidence>
<feature type="region of interest" description="Disordered" evidence="3">
    <location>
        <begin position="207"/>
        <end position="226"/>
    </location>
</feature>
<dbReference type="OrthoDB" id="10009867at2759"/>
<keyword evidence="2" id="KW-0378">Hydrolase</keyword>
<dbReference type="InParanoid" id="A0A1W4WDY1"/>
<dbReference type="CDD" id="cd02674">
    <property type="entry name" value="Peptidase_C19R"/>
    <property type="match status" value="1"/>
</dbReference>